<dbReference type="GO" id="GO:0004190">
    <property type="term" value="F:aspartic-type endopeptidase activity"/>
    <property type="evidence" value="ECO:0007669"/>
    <property type="project" value="InterPro"/>
</dbReference>
<name>A0A4D6U1N6_SOCMV</name>
<proteinExistence type="predicted"/>
<organismHost>
    <name type="scientific">Phaseolus vulgaris</name>
    <name type="common">Kidney bean</name>
    <name type="synonym">French bean</name>
    <dbReference type="NCBI Taxonomy" id="3885"/>
</organismHost>
<dbReference type="Pfam" id="PF13975">
    <property type="entry name" value="gag-asp_proteas"/>
    <property type="match status" value="1"/>
</dbReference>
<dbReference type="SUPFAM" id="SSF50630">
    <property type="entry name" value="Acid proteases"/>
    <property type="match status" value="1"/>
</dbReference>
<evidence type="ECO:0000313" key="1">
    <source>
        <dbReference type="EMBL" id="QCH00493.1"/>
    </source>
</evidence>
<dbReference type="Gene3D" id="2.40.70.10">
    <property type="entry name" value="Acid Proteases"/>
    <property type="match status" value="1"/>
</dbReference>
<organismHost>
    <name type="scientific">Lablab purpureus</name>
    <name type="common">Hyacinth bean</name>
    <name type="synonym">Dolichos lablab</name>
    <dbReference type="NCBI Taxonomy" id="35936"/>
</organismHost>
<dbReference type="InterPro" id="IPR001969">
    <property type="entry name" value="Aspartic_peptidase_AS"/>
</dbReference>
<organism evidence="1">
    <name type="scientific">Soybean chlorotic mottle virus</name>
    <dbReference type="NCBI Taxonomy" id="10651"/>
    <lineage>
        <taxon>Viruses</taxon>
        <taxon>Riboviria</taxon>
        <taxon>Pararnavirae</taxon>
        <taxon>Artverviricota</taxon>
        <taxon>Revtraviricetes</taxon>
        <taxon>Ortervirales</taxon>
        <taxon>Caulimoviridae</taxon>
        <taxon>Soymovirus</taxon>
        <taxon>Soymovirus maculaglycinis</taxon>
    </lineage>
</organism>
<dbReference type="GO" id="GO:0006508">
    <property type="term" value="P:proteolysis"/>
    <property type="evidence" value="ECO:0007669"/>
    <property type="project" value="InterPro"/>
</dbReference>
<dbReference type="EMBL" id="MH718847">
    <property type="protein sequence ID" value="QCH00493.1"/>
    <property type="molecule type" value="Genomic_DNA"/>
</dbReference>
<accession>A0A4D6U1N6</accession>
<protein>
    <submittedName>
        <fullName evidence="1">Uncharacterized protein</fullName>
    </submittedName>
</protein>
<organismHost>
    <name type="scientific">Vigna unguiculata</name>
    <name type="common">Cowpea</name>
    <dbReference type="NCBI Taxonomy" id="3917"/>
</organismHost>
<dbReference type="InterPro" id="IPR021109">
    <property type="entry name" value="Peptidase_aspartic_dom_sf"/>
</dbReference>
<organismHost>
    <name type="scientific">Glycine max</name>
    <name type="common">Soybean</name>
    <name type="synonym">Glycine hispida</name>
    <dbReference type="NCBI Taxonomy" id="3847"/>
</organismHost>
<dbReference type="PROSITE" id="PS00141">
    <property type="entry name" value="ASP_PROTEASE"/>
    <property type="match status" value="1"/>
</dbReference>
<reference evidence="1" key="1">
    <citation type="submission" date="2018-08" db="EMBL/GenBank/DDBJ databases">
        <title>Molecular characterization and complete genome of Soybean chlorotic mottle virus infecting soybean in China.</title>
        <authorList>
            <person name="Xie Y."/>
        </authorList>
    </citation>
    <scope>NUCLEOTIDE SEQUENCE</scope>
    <source>
        <strain evidence="1">NC113</strain>
    </source>
</reference>
<dbReference type="CDD" id="cd00303">
    <property type="entry name" value="retropepsin_like"/>
    <property type="match status" value="1"/>
</dbReference>
<sequence>MNSDSVICLASLSNYCQYHILGIINNRIVPILIDTGASWSHISASFLRTHQIKDCEEKSVRRFDGTTKKLNKKTLIEIDLSGIQNVKLELYVDEEPNKILLGTDFLENFYFKIESDCLFLNQNQHPRFKLHEDKIFEIIQDLTFPNKI</sequence>